<dbReference type="EMBL" id="JACHKF010000001">
    <property type="protein sequence ID" value="MBB6566880.1"/>
    <property type="molecule type" value="Genomic_DNA"/>
</dbReference>
<dbReference type="InterPro" id="IPR029058">
    <property type="entry name" value="AB_hydrolase_fold"/>
</dbReference>
<dbReference type="RefSeq" id="WP_202886627.1">
    <property type="nucleotide sequence ID" value="NZ_BAAAGT010000004.1"/>
</dbReference>
<gene>
    <name evidence="1" type="ORF">HNR71_002517</name>
</gene>
<evidence type="ECO:0000313" key="2">
    <source>
        <dbReference type="Proteomes" id="UP000553957"/>
    </source>
</evidence>
<reference evidence="1 2" key="1">
    <citation type="submission" date="2020-08" db="EMBL/GenBank/DDBJ databases">
        <title>Sequencing the genomes of 1000 actinobacteria strains.</title>
        <authorList>
            <person name="Klenk H.-P."/>
        </authorList>
    </citation>
    <scope>NUCLEOTIDE SEQUENCE [LARGE SCALE GENOMIC DNA]</scope>
    <source>
        <strain evidence="1 2">DSM 15626</strain>
    </source>
</reference>
<name>A0A841SB66_9ACTN</name>
<accession>A0A841SB66</accession>
<dbReference type="Proteomes" id="UP000553957">
    <property type="component" value="Unassembled WGS sequence"/>
</dbReference>
<sequence>MPARTAIVVPGGQNGPTAPLPMYAADAAEHRGAHIHRIWWADPDIPLTLTEPERGPWVCHQVERALEAASGEVLVIGRSLGGYASSVVAEWGVAGVWLSPILTSEWVVEGLRGARAPFLLVGGTADAAWDSGVARELTPYVLEVPGAGHGMYVPGRLAASAAVLGRVATAVEDFLDEVVWR</sequence>
<dbReference type="SUPFAM" id="SSF53474">
    <property type="entry name" value="alpha/beta-Hydrolases"/>
    <property type="match status" value="1"/>
</dbReference>
<evidence type="ECO:0000313" key="1">
    <source>
        <dbReference type="EMBL" id="MBB6566880.1"/>
    </source>
</evidence>
<comment type="caution">
    <text evidence="1">The sequence shown here is derived from an EMBL/GenBank/DDBJ whole genome shotgun (WGS) entry which is preliminary data.</text>
</comment>
<organism evidence="1 2">
    <name type="scientific">Kribbella sandramycini</name>
    <dbReference type="NCBI Taxonomy" id="60450"/>
    <lineage>
        <taxon>Bacteria</taxon>
        <taxon>Bacillati</taxon>
        <taxon>Actinomycetota</taxon>
        <taxon>Actinomycetes</taxon>
        <taxon>Propionibacteriales</taxon>
        <taxon>Kribbellaceae</taxon>
        <taxon>Kribbella</taxon>
    </lineage>
</organism>
<protein>
    <recommendedName>
        <fullName evidence="3">Alpha/beta hydrolase</fullName>
    </recommendedName>
</protein>
<proteinExistence type="predicted"/>
<dbReference type="Gene3D" id="3.40.50.1820">
    <property type="entry name" value="alpha/beta hydrolase"/>
    <property type="match status" value="1"/>
</dbReference>
<evidence type="ECO:0008006" key="3">
    <source>
        <dbReference type="Google" id="ProtNLM"/>
    </source>
</evidence>
<dbReference type="AlphaFoldDB" id="A0A841SB66"/>